<name>A0ACC2T6J6_9FUNG</name>
<dbReference type="Proteomes" id="UP001165960">
    <property type="component" value="Unassembled WGS sequence"/>
</dbReference>
<organism evidence="1 2">
    <name type="scientific">Entomophthora muscae</name>
    <dbReference type="NCBI Taxonomy" id="34485"/>
    <lineage>
        <taxon>Eukaryota</taxon>
        <taxon>Fungi</taxon>
        <taxon>Fungi incertae sedis</taxon>
        <taxon>Zoopagomycota</taxon>
        <taxon>Entomophthoromycotina</taxon>
        <taxon>Entomophthoromycetes</taxon>
        <taxon>Entomophthorales</taxon>
        <taxon>Entomophthoraceae</taxon>
        <taxon>Entomophthora</taxon>
    </lineage>
</organism>
<proteinExistence type="predicted"/>
<sequence length="103" mass="11711">MKGIVFFVVFSVASAYDSAGASWYDLSCAGWLNMECSNWMRCYTDGQYNRNSTKIACEYAGLEFNGNACWAKKFRLTMFTNYDNCRDIAPHACPRYLNDAYSG</sequence>
<accession>A0ACC2T6J6</accession>
<reference evidence="1" key="1">
    <citation type="submission" date="2022-04" db="EMBL/GenBank/DDBJ databases">
        <title>Genome of the entomopathogenic fungus Entomophthora muscae.</title>
        <authorList>
            <person name="Elya C."/>
            <person name="Lovett B.R."/>
            <person name="Lee E."/>
            <person name="Macias A.M."/>
            <person name="Hajek A.E."/>
            <person name="De Bivort B.L."/>
            <person name="Kasson M.T."/>
            <person name="De Fine Licht H.H."/>
            <person name="Stajich J.E."/>
        </authorList>
    </citation>
    <scope>NUCLEOTIDE SEQUENCE</scope>
    <source>
        <strain evidence="1">Berkeley</strain>
    </source>
</reference>
<gene>
    <name evidence="1" type="ORF">DSO57_1011919</name>
</gene>
<protein>
    <submittedName>
        <fullName evidence="1">Uncharacterized protein</fullName>
    </submittedName>
</protein>
<keyword evidence="2" id="KW-1185">Reference proteome</keyword>
<evidence type="ECO:0000313" key="1">
    <source>
        <dbReference type="EMBL" id="KAJ9070086.1"/>
    </source>
</evidence>
<evidence type="ECO:0000313" key="2">
    <source>
        <dbReference type="Proteomes" id="UP001165960"/>
    </source>
</evidence>
<dbReference type="EMBL" id="QTSX02003592">
    <property type="protein sequence ID" value="KAJ9070086.1"/>
    <property type="molecule type" value="Genomic_DNA"/>
</dbReference>
<comment type="caution">
    <text evidence="1">The sequence shown here is derived from an EMBL/GenBank/DDBJ whole genome shotgun (WGS) entry which is preliminary data.</text>
</comment>